<dbReference type="Proteomes" id="UP001500620">
    <property type="component" value="Unassembled WGS sequence"/>
</dbReference>
<dbReference type="Gene3D" id="3.30.300.30">
    <property type="match status" value="1"/>
</dbReference>
<sequence>MGEVLGLLERNVRKFPDKVAITGDDRTVTYAISRATAVFGAAFHQSYGLTETTGVATVLDPGEHRPDGRLGSVGRTLPGLEVRVDGSGEILVRGPAVTSGYWRNPAATAQSIVDGWLRTGDAGSLDADGYLYLHDRIKDMIVSGGENVYPAEVERVLAAHPAVLDVAVVGVPSARWGESPAAVVVPAGDLDGAALIAWSRERLAHFKCPVAVHVVDALPRNAAGKVLKRVLRQRYRSSGDTP</sequence>
<dbReference type="Pfam" id="PF13193">
    <property type="entry name" value="AMP-binding_C"/>
    <property type="match status" value="1"/>
</dbReference>
<dbReference type="InterPro" id="IPR045851">
    <property type="entry name" value="AMP-bd_C_sf"/>
</dbReference>
<dbReference type="InterPro" id="IPR000873">
    <property type="entry name" value="AMP-dep_synth/lig_dom"/>
</dbReference>
<dbReference type="EMBL" id="BAABAT010000044">
    <property type="protein sequence ID" value="GAA4261146.1"/>
    <property type="molecule type" value="Genomic_DNA"/>
</dbReference>
<dbReference type="InterPro" id="IPR025110">
    <property type="entry name" value="AMP-bd_C"/>
</dbReference>
<dbReference type="InterPro" id="IPR042099">
    <property type="entry name" value="ANL_N_sf"/>
</dbReference>
<dbReference type="Gene3D" id="3.40.50.12780">
    <property type="entry name" value="N-terminal domain of ligase-like"/>
    <property type="match status" value="1"/>
</dbReference>
<evidence type="ECO:0000313" key="6">
    <source>
        <dbReference type="Proteomes" id="UP001500620"/>
    </source>
</evidence>
<proteinExistence type="inferred from homology"/>
<evidence type="ECO:0000259" key="4">
    <source>
        <dbReference type="Pfam" id="PF13193"/>
    </source>
</evidence>
<accession>A0ABP8DPL3</accession>
<evidence type="ECO:0000256" key="2">
    <source>
        <dbReference type="ARBA" id="ARBA00022598"/>
    </source>
</evidence>
<comment type="similarity">
    <text evidence="1">Belongs to the ATP-dependent AMP-binding enzyme family.</text>
</comment>
<evidence type="ECO:0000313" key="5">
    <source>
        <dbReference type="EMBL" id="GAA4261146.1"/>
    </source>
</evidence>
<dbReference type="SUPFAM" id="SSF56801">
    <property type="entry name" value="Acetyl-CoA synthetase-like"/>
    <property type="match status" value="1"/>
</dbReference>
<name>A0ABP8DPL3_9ACTN</name>
<evidence type="ECO:0000259" key="3">
    <source>
        <dbReference type="Pfam" id="PF00501"/>
    </source>
</evidence>
<keyword evidence="2" id="KW-0436">Ligase</keyword>
<dbReference type="PANTHER" id="PTHR43201">
    <property type="entry name" value="ACYL-COA SYNTHETASE"/>
    <property type="match status" value="1"/>
</dbReference>
<feature type="domain" description="AMP-binding enzyme C-terminal" evidence="4">
    <location>
        <begin position="152"/>
        <end position="225"/>
    </location>
</feature>
<organism evidence="5 6">
    <name type="scientific">Dactylosporangium darangshiense</name>
    <dbReference type="NCBI Taxonomy" id="579108"/>
    <lineage>
        <taxon>Bacteria</taxon>
        <taxon>Bacillati</taxon>
        <taxon>Actinomycetota</taxon>
        <taxon>Actinomycetes</taxon>
        <taxon>Micromonosporales</taxon>
        <taxon>Micromonosporaceae</taxon>
        <taxon>Dactylosporangium</taxon>
    </lineage>
</organism>
<feature type="domain" description="AMP-dependent synthetase/ligase" evidence="3">
    <location>
        <begin position="33"/>
        <end position="102"/>
    </location>
</feature>
<evidence type="ECO:0000256" key="1">
    <source>
        <dbReference type="ARBA" id="ARBA00006432"/>
    </source>
</evidence>
<keyword evidence="6" id="KW-1185">Reference proteome</keyword>
<dbReference type="Pfam" id="PF00501">
    <property type="entry name" value="AMP-binding"/>
    <property type="match status" value="1"/>
</dbReference>
<dbReference type="PANTHER" id="PTHR43201:SF5">
    <property type="entry name" value="MEDIUM-CHAIN ACYL-COA LIGASE ACSF2, MITOCHONDRIAL"/>
    <property type="match status" value="1"/>
</dbReference>
<protein>
    <submittedName>
        <fullName evidence="5">Uncharacterized protein</fullName>
    </submittedName>
</protein>
<reference evidence="6" key="1">
    <citation type="journal article" date="2019" name="Int. J. Syst. Evol. Microbiol.">
        <title>The Global Catalogue of Microorganisms (GCM) 10K type strain sequencing project: providing services to taxonomists for standard genome sequencing and annotation.</title>
        <authorList>
            <consortium name="The Broad Institute Genomics Platform"/>
            <consortium name="The Broad Institute Genome Sequencing Center for Infectious Disease"/>
            <person name="Wu L."/>
            <person name="Ma J."/>
        </authorList>
    </citation>
    <scope>NUCLEOTIDE SEQUENCE [LARGE SCALE GENOMIC DNA]</scope>
    <source>
        <strain evidence="6">JCM 17441</strain>
    </source>
</reference>
<gene>
    <name evidence="5" type="ORF">GCM10022255_092640</name>
</gene>
<comment type="caution">
    <text evidence="5">The sequence shown here is derived from an EMBL/GenBank/DDBJ whole genome shotgun (WGS) entry which is preliminary data.</text>
</comment>